<dbReference type="PANTHER" id="PTHR18853">
    <property type="entry name" value="FORKHEAD-ASSOCIATED DOMAIN-CONTAINING PROTEIN 1-RELATED"/>
    <property type="match status" value="1"/>
</dbReference>
<dbReference type="OMA" id="THHGSAM"/>
<organism evidence="1 2">
    <name type="scientific">Suricata suricatta</name>
    <name type="common">Meerkat</name>
    <dbReference type="NCBI Taxonomy" id="37032"/>
    <lineage>
        <taxon>Eukaryota</taxon>
        <taxon>Metazoa</taxon>
        <taxon>Chordata</taxon>
        <taxon>Craniata</taxon>
        <taxon>Vertebrata</taxon>
        <taxon>Euteleostomi</taxon>
        <taxon>Mammalia</taxon>
        <taxon>Eutheria</taxon>
        <taxon>Laurasiatheria</taxon>
        <taxon>Carnivora</taxon>
        <taxon>Feliformia</taxon>
        <taxon>Herpestidae</taxon>
        <taxon>Suricata</taxon>
    </lineage>
</organism>
<evidence type="ECO:0000313" key="1">
    <source>
        <dbReference type="Ensembl" id="ENSSSUP00005012281.1"/>
    </source>
</evidence>
<sequence>MLPVGPVGSVPLEKCGLGPDPVGRGMPLLRRVPGRDSHTPEWKAGHRQRNLRKAAQAIGRFCRKTVRGLQDASPKDTSFSAKLEELRKVFLTRPDCPRFSTRATSVCQCGSAISDKLPEELHAALASWEVSRDPFSSQRVDGCPLPLSKSACEFSSLWRKSDSGPVSPALSSPVLARSPLRKRVPWYVSIIHEKVRSHPPGAAATPGALVPDRSAVRAGPRTRPRLAPSSLPWLPRTRGFLNPVAPVPLPPAGGG</sequence>
<protein>
    <submittedName>
        <fullName evidence="1">Uncharacterized protein</fullName>
    </submittedName>
</protein>
<dbReference type="Proteomes" id="UP000472268">
    <property type="component" value="Chromosome 8"/>
</dbReference>
<dbReference type="PANTHER" id="PTHR18853:SF9">
    <property type="entry name" value="COILED-COIL DOMAIN-CONTAINING PROTEIN 27"/>
    <property type="match status" value="1"/>
</dbReference>
<evidence type="ECO:0000313" key="2">
    <source>
        <dbReference type="Proteomes" id="UP000472268"/>
    </source>
</evidence>
<dbReference type="AlphaFoldDB" id="A0A673TTD2"/>
<reference evidence="1 2" key="1">
    <citation type="submission" date="2019-05" db="EMBL/GenBank/DDBJ databases">
        <title>A Chromosome-scale Meerkat (S. suricatta) Genome Assembly.</title>
        <authorList>
            <person name="Dudchenko O."/>
            <person name="Lieberman Aiden E."/>
            <person name="Tung J."/>
            <person name="Barreiro L.B."/>
            <person name="Clutton-Brock T.H."/>
        </authorList>
    </citation>
    <scope>NUCLEOTIDE SEQUENCE [LARGE SCALE GENOMIC DNA]</scope>
</reference>
<dbReference type="Ensembl" id="ENSSSUT00005014051.1">
    <property type="protein sequence ID" value="ENSSSUP00005012281.1"/>
    <property type="gene ID" value="ENSSSUG00005007894.1"/>
</dbReference>
<name>A0A673TTD2_SURSU</name>
<dbReference type="InterPro" id="IPR052642">
    <property type="entry name" value="CC-FHA_domain"/>
</dbReference>
<proteinExistence type="predicted"/>
<accession>A0A673TTD2</accession>
<reference evidence="1" key="3">
    <citation type="submission" date="2025-09" db="UniProtKB">
        <authorList>
            <consortium name="Ensembl"/>
        </authorList>
    </citation>
    <scope>IDENTIFICATION</scope>
</reference>
<reference evidence="1" key="2">
    <citation type="submission" date="2025-08" db="UniProtKB">
        <authorList>
            <consortium name="Ensembl"/>
        </authorList>
    </citation>
    <scope>IDENTIFICATION</scope>
</reference>
<keyword evidence="2" id="KW-1185">Reference proteome</keyword>